<keyword evidence="1" id="KW-0732">Signal</keyword>
<dbReference type="SUPFAM" id="SSF53474">
    <property type="entry name" value="alpha/beta-Hydrolases"/>
    <property type="match status" value="1"/>
</dbReference>
<dbReference type="PANTHER" id="PTHR22946">
    <property type="entry name" value="DIENELACTONE HYDROLASE DOMAIN-CONTAINING PROTEIN-RELATED"/>
    <property type="match status" value="1"/>
</dbReference>
<gene>
    <name evidence="3" type="ORF">MUY27_09840</name>
</gene>
<dbReference type="Gene3D" id="3.40.50.1820">
    <property type="entry name" value="alpha/beta hydrolase"/>
    <property type="match status" value="1"/>
</dbReference>
<organism evidence="3 4">
    <name type="scientific">Mucilaginibacter straminoryzae</name>
    <dbReference type="NCBI Taxonomy" id="2932774"/>
    <lineage>
        <taxon>Bacteria</taxon>
        <taxon>Pseudomonadati</taxon>
        <taxon>Bacteroidota</taxon>
        <taxon>Sphingobacteriia</taxon>
        <taxon>Sphingobacteriales</taxon>
        <taxon>Sphingobacteriaceae</taxon>
        <taxon>Mucilaginibacter</taxon>
    </lineage>
</organism>
<dbReference type="AlphaFoldDB" id="A0A9X1X4M3"/>
<evidence type="ECO:0000256" key="1">
    <source>
        <dbReference type="SAM" id="SignalP"/>
    </source>
</evidence>
<dbReference type="PANTHER" id="PTHR22946:SF8">
    <property type="entry name" value="ACETYL XYLAN ESTERASE DOMAIN-CONTAINING PROTEIN"/>
    <property type="match status" value="1"/>
</dbReference>
<accession>A0A9X1X4M3</accession>
<dbReference type="InterPro" id="IPR008391">
    <property type="entry name" value="AXE1_dom"/>
</dbReference>
<evidence type="ECO:0000313" key="4">
    <source>
        <dbReference type="Proteomes" id="UP001139450"/>
    </source>
</evidence>
<sequence>MKKYLLLMFALCAPLLLLAQQDADHQYRKSLKEVLDEIQQRFKVRVKYTDAQVKDKYVNYADWRFRNTAEETLANVLAPLDMKVNKEGPTTYKLKEFEYFRWAVQDGWKKLDSIAKQYHDKASFEERKAMLRPQLYKALNLSPLPPKPNSKPIITAKRIYDGYSVENIAIEILPGLYINGSLYKPLKIKGKIPVILSPDGHWPEQRYRADCQLRCATLARMGAIAYSYDLFAWGESLLQFKSDDHRTGMAQVIQTLGAIRILDYVLTLKETDPNRVGISGGSGGGSHTVLMAALDPRIKLSAPVVSVSSYFYGGCPCESGMPIHSCAGGTDNVEIAAMAAPNPQLLISDGKDWTAEMPQHDFPYLQKIYGYYGKADNVENVHLPKDGHDFGPSKRFPLYRFIAKHFNLNIKAIEGQNGGIDESKVTIEKAPQMYVFGEHGEKLPANAIKGLDQLQAEFNRITSQNSSK</sequence>
<proteinExistence type="predicted"/>
<dbReference type="Pfam" id="PF05448">
    <property type="entry name" value="AXE1"/>
    <property type="match status" value="1"/>
</dbReference>
<dbReference type="InterPro" id="IPR029058">
    <property type="entry name" value="AB_hydrolase_fold"/>
</dbReference>
<name>A0A9X1X4M3_9SPHI</name>
<dbReference type="EMBL" id="JALJEJ010000004">
    <property type="protein sequence ID" value="MCJ8210010.1"/>
    <property type="molecule type" value="Genomic_DNA"/>
</dbReference>
<dbReference type="Proteomes" id="UP001139450">
    <property type="component" value="Unassembled WGS sequence"/>
</dbReference>
<feature type="domain" description="Acetyl xylan esterase" evidence="2">
    <location>
        <begin position="257"/>
        <end position="306"/>
    </location>
</feature>
<evidence type="ECO:0000259" key="2">
    <source>
        <dbReference type="Pfam" id="PF05448"/>
    </source>
</evidence>
<feature type="signal peptide" evidence="1">
    <location>
        <begin position="1"/>
        <end position="19"/>
    </location>
</feature>
<protein>
    <submittedName>
        <fullName evidence="3">Acetylxylan esterase</fullName>
    </submittedName>
</protein>
<comment type="caution">
    <text evidence="3">The sequence shown here is derived from an EMBL/GenBank/DDBJ whole genome shotgun (WGS) entry which is preliminary data.</text>
</comment>
<reference evidence="3" key="1">
    <citation type="submission" date="2022-04" db="EMBL/GenBank/DDBJ databases">
        <title>Mucilaginibacter sp. RS28 isolated from freshwater.</title>
        <authorList>
            <person name="Ko S.-R."/>
        </authorList>
    </citation>
    <scope>NUCLEOTIDE SEQUENCE</scope>
    <source>
        <strain evidence="3">RS28</strain>
    </source>
</reference>
<keyword evidence="4" id="KW-1185">Reference proteome</keyword>
<evidence type="ECO:0000313" key="3">
    <source>
        <dbReference type="EMBL" id="MCJ8210010.1"/>
    </source>
</evidence>
<dbReference type="RefSeq" id="WP_245129844.1">
    <property type="nucleotide sequence ID" value="NZ_JALJEJ010000004.1"/>
</dbReference>
<feature type="chain" id="PRO_5040929165" evidence="1">
    <location>
        <begin position="20"/>
        <end position="468"/>
    </location>
</feature>
<dbReference type="InterPro" id="IPR050261">
    <property type="entry name" value="FrsA_esterase"/>
</dbReference>